<proteinExistence type="predicted"/>
<evidence type="ECO:0000313" key="3">
    <source>
        <dbReference type="Proteomes" id="UP000807159"/>
    </source>
</evidence>
<dbReference type="Proteomes" id="UP000807159">
    <property type="component" value="Chromosome 4"/>
</dbReference>
<gene>
    <name evidence="2" type="ORF">H0E87_009382</name>
</gene>
<protein>
    <submittedName>
        <fullName evidence="2">Uncharacterized protein</fullName>
    </submittedName>
</protein>
<keyword evidence="3" id="KW-1185">Reference proteome</keyword>
<reference evidence="2" key="1">
    <citation type="journal article" date="2021" name="J. Hered.">
        <title>Genome Assembly of Salicaceae Populus deltoides (Eastern Cottonwood) I-69 Based on Nanopore Sequencing and Hi-C Technologies.</title>
        <authorList>
            <person name="Bai S."/>
            <person name="Wu H."/>
            <person name="Zhang J."/>
            <person name="Pan Z."/>
            <person name="Zhao W."/>
            <person name="Li Z."/>
            <person name="Tong C."/>
        </authorList>
    </citation>
    <scope>NUCLEOTIDE SEQUENCE</scope>
    <source>
        <tissue evidence="2">Leaf</tissue>
    </source>
</reference>
<feature type="compositionally biased region" description="Basic and acidic residues" evidence="1">
    <location>
        <begin position="96"/>
        <end position="106"/>
    </location>
</feature>
<sequence>MKAVRGKGEINECQAAKKLSSCCPNRLCKKTTLGAKGETQKDVCDMAQQLCLGPLAFSTLRKPRKHTCRTNTNLGTQTAAENGGTNTNSGTGTATENDRCDQDKLS</sequence>
<feature type="region of interest" description="Disordered" evidence="1">
    <location>
        <begin position="68"/>
        <end position="106"/>
    </location>
</feature>
<name>A0A8T2Z3J8_POPDE</name>
<comment type="caution">
    <text evidence="2">The sequence shown here is derived from an EMBL/GenBank/DDBJ whole genome shotgun (WGS) entry which is preliminary data.</text>
</comment>
<accession>A0A8T2Z3J8</accession>
<organism evidence="2 3">
    <name type="scientific">Populus deltoides</name>
    <name type="common">Eastern poplar</name>
    <name type="synonym">Eastern cottonwood</name>
    <dbReference type="NCBI Taxonomy" id="3696"/>
    <lineage>
        <taxon>Eukaryota</taxon>
        <taxon>Viridiplantae</taxon>
        <taxon>Streptophyta</taxon>
        <taxon>Embryophyta</taxon>
        <taxon>Tracheophyta</taxon>
        <taxon>Spermatophyta</taxon>
        <taxon>Magnoliopsida</taxon>
        <taxon>eudicotyledons</taxon>
        <taxon>Gunneridae</taxon>
        <taxon>Pentapetalae</taxon>
        <taxon>rosids</taxon>
        <taxon>fabids</taxon>
        <taxon>Malpighiales</taxon>
        <taxon>Salicaceae</taxon>
        <taxon>Saliceae</taxon>
        <taxon>Populus</taxon>
    </lineage>
</organism>
<dbReference type="AlphaFoldDB" id="A0A8T2Z3J8"/>
<feature type="compositionally biased region" description="Low complexity" evidence="1">
    <location>
        <begin position="75"/>
        <end position="95"/>
    </location>
</feature>
<evidence type="ECO:0000313" key="2">
    <source>
        <dbReference type="EMBL" id="KAH8512154.1"/>
    </source>
</evidence>
<evidence type="ECO:0000256" key="1">
    <source>
        <dbReference type="SAM" id="MobiDB-lite"/>
    </source>
</evidence>
<dbReference type="EMBL" id="JACEGQ020000004">
    <property type="protein sequence ID" value="KAH8512154.1"/>
    <property type="molecule type" value="Genomic_DNA"/>
</dbReference>